<dbReference type="NCBIfam" id="NF004325">
    <property type="entry name" value="PRK05718.1"/>
    <property type="match status" value="1"/>
</dbReference>
<evidence type="ECO:0000256" key="7">
    <source>
        <dbReference type="ARBA" id="ARBA00023270"/>
    </source>
</evidence>
<organism evidence="9 10">
    <name type="scientific">Zobellella denitrificans</name>
    <dbReference type="NCBI Taxonomy" id="347534"/>
    <lineage>
        <taxon>Bacteria</taxon>
        <taxon>Pseudomonadati</taxon>
        <taxon>Pseudomonadota</taxon>
        <taxon>Gammaproteobacteria</taxon>
        <taxon>Aeromonadales</taxon>
        <taxon>Aeromonadaceae</taxon>
        <taxon>Zobellella</taxon>
    </lineage>
</organism>
<dbReference type="AlphaFoldDB" id="A0A291HSD8"/>
<evidence type="ECO:0000256" key="3">
    <source>
        <dbReference type="ARBA" id="ARBA00006906"/>
    </source>
</evidence>
<keyword evidence="8" id="KW-0119">Carbohydrate metabolism</keyword>
<dbReference type="InterPro" id="IPR000887">
    <property type="entry name" value="Aldlse_KDPG_KHG"/>
</dbReference>
<dbReference type="Gene3D" id="3.20.20.70">
    <property type="entry name" value="Aldolase class I"/>
    <property type="match status" value="1"/>
</dbReference>
<evidence type="ECO:0000256" key="5">
    <source>
        <dbReference type="ARBA" id="ARBA00013063"/>
    </source>
</evidence>
<dbReference type="PROSITE" id="PS00160">
    <property type="entry name" value="ALDOLASE_KDPG_KHG_2"/>
    <property type="match status" value="1"/>
</dbReference>
<dbReference type="Proteomes" id="UP000217763">
    <property type="component" value="Chromosome"/>
</dbReference>
<proteinExistence type="inferred from homology"/>
<evidence type="ECO:0000256" key="6">
    <source>
        <dbReference type="ARBA" id="ARBA00023239"/>
    </source>
</evidence>
<dbReference type="NCBIfam" id="TIGR01182">
    <property type="entry name" value="eda"/>
    <property type="match status" value="1"/>
</dbReference>
<evidence type="ECO:0000313" key="10">
    <source>
        <dbReference type="Proteomes" id="UP000217763"/>
    </source>
</evidence>
<dbReference type="RefSeq" id="WP_096779911.1">
    <property type="nucleotide sequence ID" value="NZ_CP012621.1"/>
</dbReference>
<dbReference type="PANTHER" id="PTHR30246:SF1">
    <property type="entry name" value="2-DEHYDRO-3-DEOXY-6-PHOSPHOGALACTONATE ALDOLASE-RELATED"/>
    <property type="match status" value="1"/>
</dbReference>
<dbReference type="GO" id="GO:0008675">
    <property type="term" value="F:2-dehydro-3-deoxy-phosphogluconate aldolase activity"/>
    <property type="evidence" value="ECO:0007669"/>
    <property type="project" value="UniProtKB-EC"/>
</dbReference>
<dbReference type="PANTHER" id="PTHR30246">
    <property type="entry name" value="2-KETO-3-DEOXY-6-PHOSPHOGLUCONATE ALDOLASE"/>
    <property type="match status" value="1"/>
</dbReference>
<dbReference type="CDD" id="cd00452">
    <property type="entry name" value="KDPG_aldolase"/>
    <property type="match status" value="1"/>
</dbReference>
<comment type="catalytic activity">
    <reaction evidence="1">
        <text>2-dehydro-3-deoxy-6-phospho-D-gluconate = D-glyceraldehyde 3-phosphate + pyruvate</text>
        <dbReference type="Rhea" id="RHEA:17089"/>
        <dbReference type="ChEBI" id="CHEBI:15361"/>
        <dbReference type="ChEBI" id="CHEBI:57569"/>
        <dbReference type="ChEBI" id="CHEBI:59776"/>
        <dbReference type="EC" id="4.1.2.14"/>
    </reaction>
</comment>
<keyword evidence="10" id="KW-1185">Reference proteome</keyword>
<dbReference type="SUPFAM" id="SSF51569">
    <property type="entry name" value="Aldolase"/>
    <property type="match status" value="1"/>
</dbReference>
<dbReference type="KEGG" id="zdf:AN401_15815"/>
<dbReference type="Pfam" id="PF01081">
    <property type="entry name" value="Aldolase"/>
    <property type="match status" value="1"/>
</dbReference>
<evidence type="ECO:0000256" key="4">
    <source>
        <dbReference type="ARBA" id="ARBA00011233"/>
    </source>
</evidence>
<reference evidence="10" key="1">
    <citation type="submission" date="2015-09" db="EMBL/GenBank/DDBJ databases">
        <authorList>
            <person name="Shao Z."/>
            <person name="Wang L."/>
        </authorList>
    </citation>
    <scope>NUCLEOTIDE SEQUENCE [LARGE SCALE GENOMIC DNA]</scope>
    <source>
        <strain evidence="10">F13-1</strain>
    </source>
</reference>
<evidence type="ECO:0000256" key="8">
    <source>
        <dbReference type="ARBA" id="ARBA00023277"/>
    </source>
</evidence>
<dbReference type="EC" id="4.1.2.14" evidence="5"/>
<evidence type="ECO:0000256" key="1">
    <source>
        <dbReference type="ARBA" id="ARBA00000654"/>
    </source>
</evidence>
<dbReference type="PROSITE" id="PS00159">
    <property type="entry name" value="ALDOLASE_KDPG_KHG_1"/>
    <property type="match status" value="1"/>
</dbReference>
<keyword evidence="6 9" id="KW-0456">Lyase</keyword>
<dbReference type="InterPro" id="IPR031338">
    <property type="entry name" value="KDPG/KHG_AS_2"/>
</dbReference>
<comment type="pathway">
    <text evidence="2">Carbohydrate acid metabolism; 2-dehydro-3-deoxy-D-gluconate degradation; D-glyceraldehyde 3-phosphate and pyruvate from 2-dehydro-3-deoxy-D-gluconate: step 2/2.</text>
</comment>
<dbReference type="InterPro" id="IPR013785">
    <property type="entry name" value="Aldolase_TIM"/>
</dbReference>
<dbReference type="EMBL" id="CP012621">
    <property type="protein sequence ID" value="ATG75146.1"/>
    <property type="molecule type" value="Genomic_DNA"/>
</dbReference>
<dbReference type="InterPro" id="IPR031337">
    <property type="entry name" value="KDPG/KHG_AS_1"/>
</dbReference>
<gene>
    <name evidence="9" type="ORF">AN401_15815</name>
</gene>
<protein>
    <recommendedName>
        <fullName evidence="5">2-dehydro-3-deoxy-phosphogluconate aldolase</fullName>
        <ecNumber evidence="5">4.1.2.14</ecNumber>
    </recommendedName>
</protein>
<name>A0A291HSD8_9GAMM</name>
<keyword evidence="7" id="KW-0704">Schiff base</keyword>
<sequence>MSWTLSPADVFSASPVVPVMVVEDAADAVPLAKALAAGGITVFEVTLRSAAALDAIRAIARELPEALVGAGTVLNVEQYDAAVAAGAKFVITPGFTPALLKHAKAGPVPLMPGIATPSEAMQALELGYTHLKFFPAEINGGAKALKALAGPLPQLRFCPTGGVSAANARDYLAVKSVMTVGGSWMLPAELVAAKDWDGITHLAADAVAAVKG</sequence>
<evidence type="ECO:0000256" key="2">
    <source>
        <dbReference type="ARBA" id="ARBA00004736"/>
    </source>
</evidence>
<comment type="similarity">
    <text evidence="3">Belongs to the KHG/KDPG aldolase family.</text>
</comment>
<evidence type="ECO:0000313" key="9">
    <source>
        <dbReference type="EMBL" id="ATG75146.1"/>
    </source>
</evidence>
<comment type="subunit">
    <text evidence="4">Homotrimer.</text>
</comment>
<accession>A0A291HSD8</accession>